<protein>
    <submittedName>
        <fullName evidence="2">Uncharacterized protein</fullName>
    </submittedName>
</protein>
<organism evidence="2 3">
    <name type="scientific">Rubus argutus</name>
    <name type="common">Southern blackberry</name>
    <dbReference type="NCBI Taxonomy" id="59490"/>
    <lineage>
        <taxon>Eukaryota</taxon>
        <taxon>Viridiplantae</taxon>
        <taxon>Streptophyta</taxon>
        <taxon>Embryophyta</taxon>
        <taxon>Tracheophyta</taxon>
        <taxon>Spermatophyta</taxon>
        <taxon>Magnoliopsida</taxon>
        <taxon>eudicotyledons</taxon>
        <taxon>Gunneridae</taxon>
        <taxon>Pentapetalae</taxon>
        <taxon>rosids</taxon>
        <taxon>fabids</taxon>
        <taxon>Rosales</taxon>
        <taxon>Rosaceae</taxon>
        <taxon>Rosoideae</taxon>
        <taxon>Rosoideae incertae sedis</taxon>
        <taxon>Rubus</taxon>
    </lineage>
</organism>
<sequence length="439" mass="50842">MLKSTTLGKHKKWKSIKENQPHPQTRPKTRQQSQAQPEHAFVTPTRGKREFFGEEGQNVSYTQVRRTRGITQGLGTQALINACKHRIPIRTNGENKLPQTVRANIKFRSEIGIQTRQNAPLMVKRWKEVSAVDKATITKALAIKFDFDDTDPVIKKFIEAHMSKSYSLWRSRLNKHYKQHAYDPEYARAHPPEKLFYNRQMSEWEWLCDELFTDEAYQKRCKINSANRNKQEYDHLENSPPYPKHVEAAPEMPVESTKKDSDYDDDDVDDNGNDDDYDDDDDDVDYAVDDDYVDHNDHVDVIGEDDVERNPEVDVGNVEEHGNQSVSTNTDKSSGKRKISSFTNVRGESSKKRLETAEQRFTDSAPLRGNDEVQSVAKEVSDEEYLMQCFGILNKMDEIDDDSYSKALKLFRGDATWRKLFVGMPEKRRKNFILNLFCS</sequence>
<dbReference type="PANTHER" id="PTHR33499:SF43">
    <property type="entry name" value="TRANSPOSASE, PTTA_EN_SPM, PLANT"/>
    <property type="match status" value="1"/>
</dbReference>
<proteinExistence type="predicted"/>
<feature type="region of interest" description="Disordered" evidence="1">
    <location>
        <begin position="314"/>
        <end position="339"/>
    </location>
</feature>
<evidence type="ECO:0000313" key="2">
    <source>
        <dbReference type="EMBL" id="KAK9911051.1"/>
    </source>
</evidence>
<feature type="compositionally biased region" description="Acidic residues" evidence="1">
    <location>
        <begin position="262"/>
        <end position="288"/>
    </location>
</feature>
<feature type="region of interest" description="Disordered" evidence="1">
    <location>
        <begin position="231"/>
        <end position="288"/>
    </location>
</feature>
<evidence type="ECO:0000256" key="1">
    <source>
        <dbReference type="SAM" id="MobiDB-lite"/>
    </source>
</evidence>
<comment type="caution">
    <text evidence="2">The sequence shown here is derived from an EMBL/GenBank/DDBJ whole genome shotgun (WGS) entry which is preliminary data.</text>
</comment>
<keyword evidence="3" id="KW-1185">Reference proteome</keyword>
<dbReference type="PANTHER" id="PTHR33499">
    <property type="entry name" value="OS12G0282400 PROTEIN-RELATED"/>
    <property type="match status" value="1"/>
</dbReference>
<evidence type="ECO:0000313" key="3">
    <source>
        <dbReference type="Proteomes" id="UP001457282"/>
    </source>
</evidence>
<dbReference type="Proteomes" id="UP001457282">
    <property type="component" value="Unassembled WGS sequence"/>
</dbReference>
<dbReference type="EMBL" id="JBEDUW010000007">
    <property type="protein sequence ID" value="KAK9911051.1"/>
    <property type="molecule type" value="Genomic_DNA"/>
</dbReference>
<feature type="region of interest" description="Disordered" evidence="1">
    <location>
        <begin position="1"/>
        <end position="49"/>
    </location>
</feature>
<dbReference type="AlphaFoldDB" id="A0AAW1VVG6"/>
<name>A0AAW1VVG6_RUBAR</name>
<feature type="compositionally biased region" description="Polar residues" evidence="1">
    <location>
        <begin position="323"/>
        <end position="332"/>
    </location>
</feature>
<gene>
    <name evidence="2" type="ORF">M0R45_034975</name>
</gene>
<reference evidence="2 3" key="1">
    <citation type="journal article" date="2023" name="G3 (Bethesda)">
        <title>A chromosome-length genome assembly and annotation of blackberry (Rubus argutus, cv. 'Hillquist').</title>
        <authorList>
            <person name="Bruna T."/>
            <person name="Aryal R."/>
            <person name="Dudchenko O."/>
            <person name="Sargent D.J."/>
            <person name="Mead D."/>
            <person name="Buti M."/>
            <person name="Cavallini A."/>
            <person name="Hytonen T."/>
            <person name="Andres J."/>
            <person name="Pham M."/>
            <person name="Weisz D."/>
            <person name="Mascagni F."/>
            <person name="Usai G."/>
            <person name="Natali L."/>
            <person name="Bassil N."/>
            <person name="Fernandez G.E."/>
            <person name="Lomsadze A."/>
            <person name="Armour M."/>
            <person name="Olukolu B."/>
            <person name="Poorten T."/>
            <person name="Britton C."/>
            <person name="Davik J."/>
            <person name="Ashrafi H."/>
            <person name="Aiden E.L."/>
            <person name="Borodovsky M."/>
            <person name="Worthington M."/>
        </authorList>
    </citation>
    <scope>NUCLEOTIDE SEQUENCE [LARGE SCALE GENOMIC DNA]</scope>
    <source>
        <strain evidence="2">PI 553951</strain>
    </source>
</reference>
<accession>A0AAW1VVG6</accession>